<accession>A0A6G0XAP1</accession>
<dbReference type="AlphaFoldDB" id="A0A6G0XAP1"/>
<sequence length="521" mass="60092">MFVKRGRKPLVDPDDVFKGLEKYKHCIFENGVQKGLTDSIWDTLTKELEHKIPRKTLYISVLKDSHSYKTKLLDLPVDEKSYKPEHESETSETQSTDSDYEVEKCSNGYGIKDIKKKKFKLTISYKSCNNSLRGWSDTEPQKECSLEIQILTRDTRGQELKHNTKRHLKGLKRKIVAKQMVTDIASNWRHNQASLFQFDRTSPPNLYHQGVLRKAKQEHKDKTLGITVKCPIYSLVELKYSQFATSIHFIGIDPLLVHYWSQFQIIIYKDINKKYSKISIDATGGIVKKIKRTSMNLLSAHIFLYEAVVSTEYGQLPVCQMISEKQDTLTIATWLLQWLRCGVKVPNEVVCDYSTALLGAIIRAFCGLNMRTYVSQYFDLLVGKCGIPPNCYVRIDVAHMMKIFSQIPSLKGVQNRNLKHFYVRCLRILLTCTVFDDFTTTLKEILIVVMNFLNHKDGIINDDMNIIFEDGEEEENGPYLNAIEDYLNDMKIVLRLCKHFPLWSSVMTNIFQSPHPIASSA</sequence>
<proteinExistence type="predicted"/>
<protein>
    <recommendedName>
        <fullName evidence="4">NOF-FB transposable element protein</fullName>
    </recommendedName>
</protein>
<evidence type="ECO:0008006" key="4">
    <source>
        <dbReference type="Google" id="ProtNLM"/>
    </source>
</evidence>
<dbReference type="OrthoDB" id="10055366at2759"/>
<organism evidence="2 3">
    <name type="scientific">Aphis craccivora</name>
    <name type="common">Cowpea aphid</name>
    <dbReference type="NCBI Taxonomy" id="307492"/>
    <lineage>
        <taxon>Eukaryota</taxon>
        <taxon>Metazoa</taxon>
        <taxon>Ecdysozoa</taxon>
        <taxon>Arthropoda</taxon>
        <taxon>Hexapoda</taxon>
        <taxon>Insecta</taxon>
        <taxon>Pterygota</taxon>
        <taxon>Neoptera</taxon>
        <taxon>Paraneoptera</taxon>
        <taxon>Hemiptera</taxon>
        <taxon>Sternorrhyncha</taxon>
        <taxon>Aphidomorpha</taxon>
        <taxon>Aphidoidea</taxon>
        <taxon>Aphididae</taxon>
        <taxon>Aphidini</taxon>
        <taxon>Aphis</taxon>
        <taxon>Aphis</taxon>
    </lineage>
</organism>
<evidence type="ECO:0000313" key="3">
    <source>
        <dbReference type="Proteomes" id="UP000478052"/>
    </source>
</evidence>
<evidence type="ECO:0000256" key="1">
    <source>
        <dbReference type="SAM" id="MobiDB-lite"/>
    </source>
</evidence>
<gene>
    <name evidence="2" type="ORF">FWK35_00030076</name>
</gene>
<comment type="caution">
    <text evidence="2">The sequence shown here is derived from an EMBL/GenBank/DDBJ whole genome shotgun (WGS) entry which is preliminary data.</text>
</comment>
<dbReference type="EMBL" id="VUJU01007985">
    <property type="protein sequence ID" value="KAF0737184.1"/>
    <property type="molecule type" value="Genomic_DNA"/>
</dbReference>
<feature type="compositionally biased region" description="Basic and acidic residues" evidence="1">
    <location>
        <begin position="79"/>
        <end position="89"/>
    </location>
</feature>
<dbReference type="Proteomes" id="UP000478052">
    <property type="component" value="Unassembled WGS sequence"/>
</dbReference>
<evidence type="ECO:0000313" key="2">
    <source>
        <dbReference type="EMBL" id="KAF0737184.1"/>
    </source>
</evidence>
<reference evidence="2 3" key="1">
    <citation type="submission" date="2019-08" db="EMBL/GenBank/DDBJ databases">
        <title>Whole genome of Aphis craccivora.</title>
        <authorList>
            <person name="Voronova N.V."/>
            <person name="Shulinski R.S."/>
            <person name="Bandarenka Y.V."/>
            <person name="Zhorov D.G."/>
            <person name="Warner D."/>
        </authorList>
    </citation>
    <scope>NUCLEOTIDE SEQUENCE [LARGE SCALE GENOMIC DNA]</scope>
    <source>
        <strain evidence="2">180601</strain>
        <tissue evidence="2">Whole Body</tissue>
    </source>
</reference>
<keyword evidence="3" id="KW-1185">Reference proteome</keyword>
<name>A0A6G0XAP1_APHCR</name>
<feature type="region of interest" description="Disordered" evidence="1">
    <location>
        <begin position="79"/>
        <end position="99"/>
    </location>
</feature>